<dbReference type="RefSeq" id="WP_131944525.1">
    <property type="nucleotide sequence ID" value="NZ_BAAAMX010000080.1"/>
</dbReference>
<protein>
    <submittedName>
        <fullName evidence="1">Uncharacterized protein</fullName>
    </submittedName>
</protein>
<dbReference type="OrthoDB" id="4573608at2"/>
<accession>A0A4R4N9D5</accession>
<evidence type="ECO:0000313" key="2">
    <source>
        <dbReference type="Proteomes" id="UP000295431"/>
    </source>
</evidence>
<organism evidence="1 2">
    <name type="scientific">Actinomadura bangladeshensis</name>
    <dbReference type="NCBI Taxonomy" id="453573"/>
    <lineage>
        <taxon>Bacteria</taxon>
        <taxon>Bacillati</taxon>
        <taxon>Actinomycetota</taxon>
        <taxon>Actinomycetes</taxon>
        <taxon>Streptosporangiales</taxon>
        <taxon>Thermomonosporaceae</taxon>
        <taxon>Actinomadura</taxon>
    </lineage>
</organism>
<dbReference type="Gene3D" id="1.20.1290.30">
    <property type="match status" value="1"/>
</dbReference>
<name>A0A4R4N9D5_9ACTN</name>
<dbReference type="EMBL" id="SMJW01000302">
    <property type="protein sequence ID" value="TDC05449.1"/>
    <property type="molecule type" value="Genomic_DNA"/>
</dbReference>
<gene>
    <name evidence="1" type="ORF">E1284_35400</name>
</gene>
<comment type="caution">
    <text evidence="1">The sequence shown here is derived from an EMBL/GenBank/DDBJ whole genome shotgun (WGS) entry which is preliminary data.</text>
</comment>
<proteinExistence type="predicted"/>
<reference evidence="1 2" key="1">
    <citation type="submission" date="2019-03" db="EMBL/GenBank/DDBJ databases">
        <title>Draft genome sequences of novel Actinobacteria.</title>
        <authorList>
            <person name="Sahin N."/>
            <person name="Ay H."/>
            <person name="Saygin H."/>
        </authorList>
    </citation>
    <scope>NUCLEOTIDE SEQUENCE [LARGE SCALE GENOMIC DNA]</scope>
    <source>
        <strain evidence="1 2">DSM 45347</strain>
    </source>
</reference>
<evidence type="ECO:0000313" key="1">
    <source>
        <dbReference type="EMBL" id="TDC05449.1"/>
    </source>
</evidence>
<dbReference type="InterPro" id="IPR037210">
    <property type="entry name" value="YoaC-like_sf"/>
</dbReference>
<dbReference type="Proteomes" id="UP000295431">
    <property type="component" value="Unassembled WGS sequence"/>
</dbReference>
<sequence>MFDRNAGYPTAVASNDDEGMHAAIRWCIEHLEDGDTLRVWTFLKSNLRNCAPLERLVNEYSRVEHVVGRGGAPMRGNGPVLMAWPDMDDIGQLVQYGSHGIRALCVIVGSEDRLRPWVTAVRPAILGDGSAWADLAPELDPLLIEELKSLTLSINHNNTIAAGFEKNMVVSTLLALHDVGIRLDGEAMQAWALANGWSGKNPQHLAKYVKDINTGKRPRAQQMLSSDYLEKLRIRAAGDNSDK</sequence>
<keyword evidence="2" id="KW-1185">Reference proteome</keyword>
<dbReference type="AlphaFoldDB" id="A0A4R4N9D5"/>